<gene>
    <name evidence="1" type="ORF">MNBD_GAMMA12-2812</name>
</gene>
<proteinExistence type="predicted"/>
<accession>A0A3B0YKH9</accession>
<name>A0A3B0YKH9_9ZZZZ</name>
<organism evidence="1">
    <name type="scientific">hydrothermal vent metagenome</name>
    <dbReference type="NCBI Taxonomy" id="652676"/>
    <lineage>
        <taxon>unclassified sequences</taxon>
        <taxon>metagenomes</taxon>
        <taxon>ecological metagenomes</taxon>
    </lineage>
</organism>
<dbReference type="EMBL" id="UOFL01000217">
    <property type="protein sequence ID" value="VAW81415.1"/>
    <property type="molecule type" value="Genomic_DNA"/>
</dbReference>
<sequence length="377" mass="42015">MSLSNEDSLRLNVLLVNAVATRIDEGALKVHGLLKDGSETQMLLNPNCHVDQYVKQVRELFSSTVLGSPGGYPVFLKRWTRMGQTSDARLDELLMLGEPEAVVAVTCAPGLTDEIAEKAWWAMPDAANARRMLKNIQVVQGKMGPILAEFLVEFLPFEENPQAIIESVSLVLQGNIIDKETQYKLWKKGMQKNIFRLGFLKTLADDLPDKTCVRPDREQHLSEQSKLHHLAQEGNRFACMLKKLYCEQGQSYLAGCEFVIKKPATQEAVVSLLETLTHYFQSIQVLDHCYSDMDSLIADVRQYLASNQDHELSKLLEAVPDIEQDIQSMLVLAHAGVPVINPIFAITDAIGSLMRKKIAPVASPVNDCLKTLQGSLQ</sequence>
<evidence type="ECO:0000313" key="1">
    <source>
        <dbReference type="EMBL" id="VAW81415.1"/>
    </source>
</evidence>
<dbReference type="AlphaFoldDB" id="A0A3B0YKH9"/>
<protein>
    <recommendedName>
        <fullName evidence="2">DsrS</fullName>
    </recommendedName>
</protein>
<reference evidence="1" key="1">
    <citation type="submission" date="2018-06" db="EMBL/GenBank/DDBJ databases">
        <authorList>
            <person name="Zhirakovskaya E."/>
        </authorList>
    </citation>
    <scope>NUCLEOTIDE SEQUENCE</scope>
</reference>
<evidence type="ECO:0008006" key="2">
    <source>
        <dbReference type="Google" id="ProtNLM"/>
    </source>
</evidence>